<gene>
    <name evidence="2" type="ORF">H6F41_18265</name>
</gene>
<dbReference type="EMBL" id="JACJQB010000075">
    <property type="protein sequence ID" value="MBD2190070.1"/>
    <property type="molecule type" value="Genomic_DNA"/>
</dbReference>
<keyword evidence="1" id="KW-1133">Transmembrane helix</keyword>
<dbReference type="Proteomes" id="UP000642094">
    <property type="component" value="Unassembled WGS sequence"/>
</dbReference>
<sequence>MALKIGKLEIGIRLLISLIAIAIAYGLAGAQLCTFLRTDDYLNAGLLFLLSTMAILAIPQSLGGLLAAIVAVIIVYWQSSNITYSLITAGVCLGLYLLNFPDLRYDPAPDKRLAIREIVATVITIVFMVAMTWLVLQSPANWLNMTLIGAVAAAITLVGKQLLDTGLSQKNIWKLFGIVTASSFAIGLMIRAIIYATTKPVILY</sequence>
<keyword evidence="1" id="KW-0812">Transmembrane</keyword>
<feature type="transmembrane region" description="Helical" evidence="1">
    <location>
        <begin position="175"/>
        <end position="196"/>
    </location>
</feature>
<comment type="caution">
    <text evidence="2">The sequence shown here is derived from an EMBL/GenBank/DDBJ whole genome shotgun (WGS) entry which is preliminary data.</text>
</comment>
<evidence type="ECO:0000313" key="2">
    <source>
        <dbReference type="EMBL" id="MBD2190070.1"/>
    </source>
</evidence>
<reference evidence="2 3" key="1">
    <citation type="journal article" date="2020" name="ISME J.">
        <title>Comparative genomics reveals insights into cyanobacterial evolution and habitat adaptation.</title>
        <authorList>
            <person name="Chen M.Y."/>
            <person name="Teng W.K."/>
            <person name="Zhao L."/>
            <person name="Hu C.X."/>
            <person name="Zhou Y.K."/>
            <person name="Han B.P."/>
            <person name="Song L.R."/>
            <person name="Shu W.S."/>
        </authorList>
    </citation>
    <scope>NUCLEOTIDE SEQUENCE [LARGE SCALE GENOMIC DNA]</scope>
    <source>
        <strain evidence="2 3">FACHB-723</strain>
    </source>
</reference>
<keyword evidence="3" id="KW-1185">Reference proteome</keyword>
<evidence type="ECO:0000256" key="1">
    <source>
        <dbReference type="SAM" id="Phobius"/>
    </source>
</evidence>
<name>A0ABR8A2Y1_9CYAN</name>
<organism evidence="2 3">
    <name type="scientific">Pseudanabaena mucicola FACHB-723</name>
    <dbReference type="NCBI Taxonomy" id="2692860"/>
    <lineage>
        <taxon>Bacteria</taxon>
        <taxon>Bacillati</taxon>
        <taxon>Cyanobacteriota</taxon>
        <taxon>Cyanophyceae</taxon>
        <taxon>Pseudanabaenales</taxon>
        <taxon>Pseudanabaenaceae</taxon>
        <taxon>Pseudanabaena</taxon>
    </lineage>
</organism>
<keyword evidence="1" id="KW-0472">Membrane</keyword>
<proteinExistence type="predicted"/>
<evidence type="ECO:0000313" key="3">
    <source>
        <dbReference type="Proteomes" id="UP000642094"/>
    </source>
</evidence>
<feature type="transmembrane region" description="Helical" evidence="1">
    <location>
        <begin position="82"/>
        <end position="101"/>
    </location>
</feature>
<accession>A0ABR8A2Y1</accession>
<feature type="transmembrane region" description="Helical" evidence="1">
    <location>
        <begin position="12"/>
        <end position="34"/>
    </location>
</feature>
<feature type="transmembrane region" description="Helical" evidence="1">
    <location>
        <begin position="142"/>
        <end position="163"/>
    </location>
</feature>
<feature type="transmembrane region" description="Helical" evidence="1">
    <location>
        <begin position="46"/>
        <end position="76"/>
    </location>
</feature>
<protein>
    <submittedName>
        <fullName evidence="2">Uncharacterized protein</fullName>
    </submittedName>
</protein>
<feature type="transmembrane region" description="Helical" evidence="1">
    <location>
        <begin position="113"/>
        <end position="136"/>
    </location>
</feature>
<dbReference type="RefSeq" id="WP_190404877.1">
    <property type="nucleotide sequence ID" value="NZ_JACJQB010000075.1"/>
</dbReference>